<dbReference type="Pfam" id="PF05036">
    <property type="entry name" value="SPOR"/>
    <property type="match status" value="1"/>
</dbReference>
<dbReference type="InterPro" id="IPR007730">
    <property type="entry name" value="SPOR-like_dom"/>
</dbReference>
<keyword evidence="4" id="KW-1185">Reference proteome</keyword>
<keyword evidence="1" id="KW-0732">Signal</keyword>
<dbReference type="InterPro" id="IPR036366">
    <property type="entry name" value="PGBDSf"/>
</dbReference>
<name>A0A2S0UML3_9RHOB</name>
<feature type="domain" description="SPOR" evidence="2">
    <location>
        <begin position="43"/>
        <end position="119"/>
    </location>
</feature>
<dbReference type="EMBL" id="CP028918">
    <property type="protein sequence ID" value="AWB49031.1"/>
    <property type="molecule type" value="Genomic_DNA"/>
</dbReference>
<dbReference type="InterPro" id="IPR009003">
    <property type="entry name" value="Peptidase_S1_PA"/>
</dbReference>
<dbReference type="Gene3D" id="1.10.101.10">
    <property type="entry name" value="PGBD-like superfamily/PGBD"/>
    <property type="match status" value="1"/>
</dbReference>
<dbReference type="RefSeq" id="WP_108435849.1">
    <property type="nucleotide sequence ID" value="NZ_CP028918.1"/>
</dbReference>
<dbReference type="SUPFAM" id="SSF47090">
    <property type="entry name" value="PGBD-like"/>
    <property type="match status" value="1"/>
</dbReference>
<feature type="chain" id="PRO_5015653237" evidence="1">
    <location>
        <begin position="21"/>
        <end position="632"/>
    </location>
</feature>
<evidence type="ECO:0000259" key="2">
    <source>
        <dbReference type="PROSITE" id="PS51724"/>
    </source>
</evidence>
<sequence length="632" mass="65679">MMRQAFSLLVLLVTLATAFAAPVQAQTAPPPTAPPTASQTAPQTARGSFWLQIEAQPNLAGAEERASAWQGLFSDVAGFSTGSGWYVITLGPYSEQQAADRIAELRSENLIPRDSFVSDGATYGAMFWPAGATAPLPLAPDLQATDPLAPAADTTEALTSEALTSEALTSEAGQPAPDMLTDTLPDTLTEILPDETPEEARASESLLTQTEREDLQRALMWFGFYDAKLDGSFGRGTRASMAAWQGAGGFEPTGILTTAQRAALLTTYRAEEQGFGFQTVTESEAGIEATLPLALVAFDHYEPPFVHFTARDGSETRILLLSQPGDEAALAGLYDTLQTLQIMPATGPRSLQGDSFTLRGESAGLVTEAFATTSRGMVKGWLISWNPDTTPNMDRAVSTLRASFRPIGDRALDPGLVPLTPAVKSGLLAGLEIKKPRLSRSGFYVDATGSVLTTAEAVAQCGRITLDGRTEATVAATDAANGLALLKPASPLAPPAFAAFAPGTPNTEIAVAGYSYGDMLPAPVLTYGRFAAAEGLDGGTALNRLDLAAREGDTGGPVLTASGAVAGILVPQPDKTRALPKGTAFAAPPAVLAALLQSGGVTPATAPEAAPLTPQDQIALGTAMTVLVSCWD</sequence>
<dbReference type="Pfam" id="PF01471">
    <property type="entry name" value="PG_binding_1"/>
    <property type="match status" value="1"/>
</dbReference>
<evidence type="ECO:0000313" key="3">
    <source>
        <dbReference type="EMBL" id="AWB49031.1"/>
    </source>
</evidence>
<dbReference type="InterPro" id="IPR002477">
    <property type="entry name" value="Peptidoglycan-bd-like"/>
</dbReference>
<dbReference type="SUPFAM" id="SSF50494">
    <property type="entry name" value="Trypsin-like serine proteases"/>
    <property type="match status" value="1"/>
</dbReference>
<accession>A0A2S0UML3</accession>
<reference evidence="3 4" key="1">
    <citation type="submission" date="2018-04" db="EMBL/GenBank/DDBJ databases">
        <title>Genome sequencing of Gemmobacter.</title>
        <authorList>
            <person name="Yi H."/>
            <person name="Baek M.-G."/>
        </authorList>
    </citation>
    <scope>NUCLEOTIDE SEQUENCE [LARGE SCALE GENOMIC DNA]</scope>
    <source>
        <strain evidence="3 4">HYN0069</strain>
    </source>
</reference>
<dbReference type="GO" id="GO:0042834">
    <property type="term" value="F:peptidoglycan binding"/>
    <property type="evidence" value="ECO:0007669"/>
    <property type="project" value="InterPro"/>
</dbReference>
<evidence type="ECO:0000313" key="4">
    <source>
        <dbReference type="Proteomes" id="UP000244496"/>
    </source>
</evidence>
<dbReference type="Gene3D" id="2.40.10.120">
    <property type="match status" value="1"/>
</dbReference>
<organism evidence="3 4">
    <name type="scientific">Paragemmobacter aquarius</name>
    <dbReference type="NCBI Taxonomy" id="2169400"/>
    <lineage>
        <taxon>Bacteria</taxon>
        <taxon>Pseudomonadati</taxon>
        <taxon>Pseudomonadota</taxon>
        <taxon>Alphaproteobacteria</taxon>
        <taxon>Rhodobacterales</taxon>
        <taxon>Paracoccaceae</taxon>
        <taxon>Paragemmobacter</taxon>
    </lineage>
</organism>
<protein>
    <submittedName>
        <fullName evidence="3">Peptidoglycan-binding protein</fullName>
    </submittedName>
</protein>
<dbReference type="Pfam" id="PF13365">
    <property type="entry name" value="Trypsin_2"/>
    <property type="match status" value="1"/>
</dbReference>
<dbReference type="InterPro" id="IPR036365">
    <property type="entry name" value="PGBD-like_sf"/>
</dbReference>
<dbReference type="Proteomes" id="UP000244496">
    <property type="component" value="Chromosome"/>
</dbReference>
<dbReference type="AlphaFoldDB" id="A0A2S0UML3"/>
<proteinExistence type="predicted"/>
<dbReference type="PROSITE" id="PS51724">
    <property type="entry name" value="SPOR"/>
    <property type="match status" value="1"/>
</dbReference>
<gene>
    <name evidence="3" type="ORF">HYN69_11430</name>
</gene>
<dbReference type="OrthoDB" id="6810892at2"/>
<dbReference type="KEGG" id="geh:HYN69_11430"/>
<evidence type="ECO:0000256" key="1">
    <source>
        <dbReference type="SAM" id="SignalP"/>
    </source>
</evidence>
<feature type="signal peptide" evidence="1">
    <location>
        <begin position="1"/>
        <end position="20"/>
    </location>
</feature>